<evidence type="ECO:0000313" key="3">
    <source>
        <dbReference type="Proteomes" id="UP001197247"/>
    </source>
</evidence>
<reference evidence="2 3" key="1">
    <citation type="submission" date="2021-05" db="EMBL/GenBank/DDBJ databases">
        <title>Kineosporia and Streptomyces sp. nov. two new marine actinobacteria isolated from Coral.</title>
        <authorList>
            <person name="Buangrab K."/>
            <person name="Sutthacheep M."/>
            <person name="Yeemin T."/>
            <person name="Harunari E."/>
            <person name="Igarashi Y."/>
            <person name="Kanchanasin P."/>
            <person name="Tanasupawat S."/>
            <person name="Phongsopitanun W."/>
        </authorList>
    </citation>
    <scope>NUCLEOTIDE SEQUENCE [LARGE SCALE GENOMIC DNA]</scope>
    <source>
        <strain evidence="2 3">J2-2</strain>
    </source>
</reference>
<gene>
    <name evidence="2" type="ORF">KIH74_34640</name>
</gene>
<dbReference type="RefSeq" id="WP_214160675.1">
    <property type="nucleotide sequence ID" value="NZ_JAHBAY010000024.1"/>
</dbReference>
<protein>
    <submittedName>
        <fullName evidence="2">Uncharacterized protein</fullName>
    </submittedName>
</protein>
<accession>A0ABS5TTL7</accession>
<evidence type="ECO:0000313" key="2">
    <source>
        <dbReference type="EMBL" id="MBT0774135.1"/>
    </source>
</evidence>
<sequence length="177" mass="18610">MSTALIQHLTGVLVFSAVCPLLVELFTHAEAGHHTKIAANTSLAGVFSALQTARGENATLDGLIGMFLLCVTFSQGFRSLLTQLEIPPALGRLFPYGLGAPQPVDLGNDNDPDLTAAARSSVPDSRPRVRAVGPRTNSPSRAATPGPENRSTQTAQEHPDDCPWCAPPASPENLPGH</sequence>
<comment type="caution">
    <text evidence="2">The sequence shown here is derived from an EMBL/GenBank/DDBJ whole genome shotgun (WGS) entry which is preliminary data.</text>
</comment>
<proteinExistence type="predicted"/>
<organism evidence="2 3">
    <name type="scientific">Kineosporia corallincola</name>
    <dbReference type="NCBI Taxonomy" id="2835133"/>
    <lineage>
        <taxon>Bacteria</taxon>
        <taxon>Bacillati</taxon>
        <taxon>Actinomycetota</taxon>
        <taxon>Actinomycetes</taxon>
        <taxon>Kineosporiales</taxon>
        <taxon>Kineosporiaceae</taxon>
        <taxon>Kineosporia</taxon>
    </lineage>
</organism>
<evidence type="ECO:0000256" key="1">
    <source>
        <dbReference type="SAM" id="MobiDB-lite"/>
    </source>
</evidence>
<dbReference type="EMBL" id="JAHBAY010000024">
    <property type="protein sequence ID" value="MBT0774135.1"/>
    <property type="molecule type" value="Genomic_DNA"/>
</dbReference>
<feature type="region of interest" description="Disordered" evidence="1">
    <location>
        <begin position="104"/>
        <end position="177"/>
    </location>
</feature>
<name>A0ABS5TTL7_9ACTN</name>
<keyword evidence="3" id="KW-1185">Reference proteome</keyword>
<dbReference type="Proteomes" id="UP001197247">
    <property type="component" value="Unassembled WGS sequence"/>
</dbReference>